<dbReference type="NCBIfam" id="TIGR00260">
    <property type="entry name" value="thrC"/>
    <property type="match status" value="1"/>
</dbReference>
<evidence type="ECO:0000259" key="7">
    <source>
        <dbReference type="Pfam" id="PF14821"/>
    </source>
</evidence>
<evidence type="ECO:0000256" key="2">
    <source>
        <dbReference type="ARBA" id="ARBA00005517"/>
    </source>
</evidence>
<accession>A0ABS2DQC6</accession>
<dbReference type="InterPro" id="IPR037158">
    <property type="entry name" value="Thr_synth_N_sf"/>
</dbReference>
<dbReference type="Gene3D" id="3.90.1380.10">
    <property type="entry name" value="Threonine synthase, N-terminal domain"/>
    <property type="match status" value="1"/>
</dbReference>
<sequence>MHYISTRGDAAGKTFADILFEGYAADGGLYLPESYPKLDKHELKGLLGEEYPGIVYSTFRLFWPELSEESLWLLCRDAFQPKHFPYGRDQIDNFDCAPLSWLRDGVALMELANGASLSFDDHSMRFLSLAYERKLAPFKPPLTFLGATTGDMGASCEAHFGGRDDVKVVMLAPKGRMTRFQAAQLYANRDKNVLNIEIDGTFDDCQALVTRLLQDEAFRAKGRLAAINTVLWARIVTQVAAYFYAYAQAVDAVGEEVVFTVPAGNFGNAFAGWVAKRMGLPIMRIIVATNENDAMDRFFRTGTYCPRPSNETLATSSPSMDISRAANFERFLFELLDRNAERVKALMAEIDEKGEFTLAADEFAKLRRSGFVSGMSSHVNRLEMMSTLQFEYDTLIDPHTADCLYCGIYLHPVGVKTICFETVQPAKSPRMIREACGVEVGLPEGFADPFALQPKKLSLACDEAAVREAIDRFANGE</sequence>
<reference evidence="8 9" key="1">
    <citation type="journal article" date="2021" name="Sci. Rep.">
        <title>The distribution of antibiotic resistance genes in chicken gut microbiota commensals.</title>
        <authorList>
            <person name="Juricova H."/>
            <person name="Matiasovicova J."/>
            <person name="Kubasova T."/>
            <person name="Cejkova D."/>
            <person name="Rychlik I."/>
        </authorList>
    </citation>
    <scope>NUCLEOTIDE SEQUENCE [LARGE SCALE GENOMIC DNA]</scope>
    <source>
        <strain evidence="8 9">An829</strain>
    </source>
</reference>
<dbReference type="Proteomes" id="UP000715095">
    <property type="component" value="Unassembled WGS sequence"/>
</dbReference>
<comment type="caution">
    <text evidence="8">The sequence shown here is derived from an EMBL/GenBank/DDBJ whole genome shotgun (WGS) entry which is preliminary data.</text>
</comment>
<dbReference type="InterPro" id="IPR029144">
    <property type="entry name" value="Thr_synth_N"/>
</dbReference>
<keyword evidence="4 8" id="KW-0456">Lyase</keyword>
<gene>
    <name evidence="8" type="primary">thrC</name>
    <name evidence="8" type="ORF">H6A60_03020</name>
</gene>
<dbReference type="RefSeq" id="WP_205101936.1">
    <property type="nucleotide sequence ID" value="NZ_JACJJC010000003.1"/>
</dbReference>
<dbReference type="InterPro" id="IPR051166">
    <property type="entry name" value="Threonine_Synthase"/>
</dbReference>
<dbReference type="InterPro" id="IPR036052">
    <property type="entry name" value="TrpB-like_PALP_sf"/>
</dbReference>
<comment type="cofactor">
    <cofactor evidence="1">
        <name>pyridoxal 5'-phosphate</name>
        <dbReference type="ChEBI" id="CHEBI:597326"/>
    </cofactor>
</comment>
<evidence type="ECO:0000256" key="4">
    <source>
        <dbReference type="ARBA" id="ARBA00023239"/>
    </source>
</evidence>
<proteinExistence type="inferred from homology"/>
<organism evidence="8 9">
    <name type="scientific">Sutterella massiliensis</name>
    <dbReference type="NCBI Taxonomy" id="1816689"/>
    <lineage>
        <taxon>Bacteria</taxon>
        <taxon>Pseudomonadati</taxon>
        <taxon>Pseudomonadota</taxon>
        <taxon>Betaproteobacteria</taxon>
        <taxon>Burkholderiales</taxon>
        <taxon>Sutterellaceae</taxon>
        <taxon>Sutterella</taxon>
    </lineage>
</organism>
<dbReference type="Pfam" id="PF14821">
    <property type="entry name" value="Thr_synth_N"/>
    <property type="match status" value="1"/>
</dbReference>
<name>A0ABS2DQC6_9BURK</name>
<keyword evidence="3" id="KW-0663">Pyridoxal phosphate</keyword>
<feature type="domain" description="Tryptophan synthase beta chain-like PALP" evidence="6">
    <location>
        <begin position="109"/>
        <end position="341"/>
    </location>
</feature>
<dbReference type="SUPFAM" id="SSF53686">
    <property type="entry name" value="Tryptophan synthase beta subunit-like PLP-dependent enzymes"/>
    <property type="match status" value="1"/>
</dbReference>
<dbReference type="InterPro" id="IPR001926">
    <property type="entry name" value="TrpB-like_PALP"/>
</dbReference>
<keyword evidence="9" id="KW-1185">Reference proteome</keyword>
<evidence type="ECO:0000313" key="8">
    <source>
        <dbReference type="EMBL" id="MBM6703468.1"/>
    </source>
</evidence>
<evidence type="ECO:0000313" key="9">
    <source>
        <dbReference type="Proteomes" id="UP000715095"/>
    </source>
</evidence>
<dbReference type="InterPro" id="IPR004450">
    <property type="entry name" value="Thr_synthase-like"/>
</dbReference>
<dbReference type="GO" id="GO:0004795">
    <property type="term" value="F:threonine synthase activity"/>
    <property type="evidence" value="ECO:0007669"/>
    <property type="project" value="UniProtKB-EC"/>
</dbReference>
<feature type="domain" description="Threonine synthase N-terminal" evidence="7">
    <location>
        <begin position="2"/>
        <end position="79"/>
    </location>
</feature>
<dbReference type="EC" id="4.2.3.1" evidence="5"/>
<comment type="similarity">
    <text evidence="2">Belongs to the threonine synthase family.</text>
</comment>
<dbReference type="PANTHER" id="PTHR42690">
    <property type="entry name" value="THREONINE SYNTHASE FAMILY MEMBER"/>
    <property type="match status" value="1"/>
</dbReference>
<evidence type="ECO:0000256" key="1">
    <source>
        <dbReference type="ARBA" id="ARBA00001933"/>
    </source>
</evidence>
<evidence type="ECO:0000259" key="6">
    <source>
        <dbReference type="Pfam" id="PF00291"/>
    </source>
</evidence>
<dbReference type="PANTHER" id="PTHR42690:SF1">
    <property type="entry name" value="THREONINE SYNTHASE-LIKE 2"/>
    <property type="match status" value="1"/>
</dbReference>
<dbReference type="Gene3D" id="3.40.50.1100">
    <property type="match status" value="2"/>
</dbReference>
<evidence type="ECO:0000256" key="3">
    <source>
        <dbReference type="ARBA" id="ARBA00022898"/>
    </source>
</evidence>
<dbReference type="EMBL" id="JACJJC010000003">
    <property type="protein sequence ID" value="MBM6703468.1"/>
    <property type="molecule type" value="Genomic_DNA"/>
</dbReference>
<dbReference type="Pfam" id="PF00291">
    <property type="entry name" value="PALP"/>
    <property type="match status" value="1"/>
</dbReference>
<protein>
    <recommendedName>
        <fullName evidence="5">Threonine synthase</fullName>
        <ecNumber evidence="5">4.2.3.1</ecNumber>
    </recommendedName>
</protein>
<evidence type="ECO:0000256" key="5">
    <source>
        <dbReference type="NCBIfam" id="TIGR00260"/>
    </source>
</evidence>